<proteinExistence type="predicted"/>
<reference evidence="1 2" key="1">
    <citation type="submission" date="2017-07" db="EMBL/GenBank/DDBJ databases">
        <title>Leptospira spp. isolated from tropical soils.</title>
        <authorList>
            <person name="Thibeaux R."/>
            <person name="Iraola G."/>
            <person name="Ferres I."/>
            <person name="Bierque E."/>
            <person name="Girault D."/>
            <person name="Soupe-Gilbert M.-E."/>
            <person name="Picardeau M."/>
            <person name="Goarant C."/>
        </authorList>
    </citation>
    <scope>NUCLEOTIDE SEQUENCE [LARGE SCALE GENOMIC DNA]</scope>
    <source>
        <strain evidence="1 2">FH2-C-A2</strain>
    </source>
</reference>
<accession>A0A2M9ZGQ4</accession>
<dbReference type="InterPro" id="IPR025921">
    <property type="entry name" value="HmuY"/>
</dbReference>
<sequence length="217" mass="22090">MKRILNITALLLLPIFVRCGGPDSGGDDALALLAASTESVGGCEAFSGEVTTTGSGTKTTEANASSSSCWTYVDLKAGGVKTTVDGTWDMRFKRFVIGTNSGTSGSGSAGSCDSGRNAAGLSSVVVTDCTIAADSPQSQTGGGGFGGATESASPALFEWYIYGASGDPNDHSLTPKDKSYLIKGSDGTSYFALTMTGYYASVGGTSGYPKFQWRAVP</sequence>
<name>A0A2M9ZGQ4_9LEPT</name>
<dbReference type="AlphaFoldDB" id="A0A2M9ZGQ4"/>
<dbReference type="EMBL" id="NPDT01000001">
    <property type="protein sequence ID" value="PJZ67603.1"/>
    <property type="molecule type" value="Genomic_DNA"/>
</dbReference>
<evidence type="ECO:0000313" key="1">
    <source>
        <dbReference type="EMBL" id="PJZ67603.1"/>
    </source>
</evidence>
<organism evidence="1 2">
    <name type="scientific">Leptospira wolffii</name>
    <dbReference type="NCBI Taxonomy" id="409998"/>
    <lineage>
        <taxon>Bacteria</taxon>
        <taxon>Pseudomonadati</taxon>
        <taxon>Spirochaetota</taxon>
        <taxon>Spirochaetia</taxon>
        <taxon>Leptospirales</taxon>
        <taxon>Leptospiraceae</taxon>
        <taxon>Leptospira</taxon>
    </lineage>
</organism>
<evidence type="ECO:0000313" key="2">
    <source>
        <dbReference type="Proteomes" id="UP000231912"/>
    </source>
</evidence>
<comment type="caution">
    <text evidence="1">The sequence shown here is derived from an EMBL/GenBank/DDBJ whole genome shotgun (WGS) entry which is preliminary data.</text>
</comment>
<dbReference type="CDD" id="cd12105">
    <property type="entry name" value="HmuY"/>
    <property type="match status" value="1"/>
</dbReference>
<dbReference type="Proteomes" id="UP000231912">
    <property type="component" value="Unassembled WGS sequence"/>
</dbReference>
<protein>
    <submittedName>
        <fullName evidence="1">Heme-binding protein HmuY</fullName>
    </submittedName>
</protein>
<gene>
    <name evidence="1" type="ORF">CH371_06240</name>
</gene>
<dbReference type="RefSeq" id="WP_100758059.1">
    <property type="nucleotide sequence ID" value="NZ_NPDT01000001.1"/>
</dbReference>
<dbReference type="Pfam" id="PF14064">
    <property type="entry name" value="HmuY"/>
    <property type="match status" value="1"/>
</dbReference>